<keyword evidence="2" id="KW-1003">Cell membrane</keyword>
<keyword evidence="3" id="KW-0410">Iron transport</keyword>
<evidence type="ECO:0000256" key="6">
    <source>
        <dbReference type="ARBA" id="ARBA00023004"/>
    </source>
</evidence>
<proteinExistence type="predicted"/>
<dbReference type="PROSITE" id="PS00211">
    <property type="entry name" value="ABC_TRANSPORTER_1"/>
    <property type="match status" value="1"/>
</dbReference>
<dbReference type="RefSeq" id="WP_219849560.1">
    <property type="nucleotide sequence ID" value="NZ_CP059491.1"/>
</dbReference>
<dbReference type="GO" id="GO:0015408">
    <property type="term" value="F:ABC-type ferric iron transporter activity"/>
    <property type="evidence" value="ECO:0007669"/>
    <property type="project" value="InterPro"/>
</dbReference>
<dbReference type="SMART" id="SM00382">
    <property type="entry name" value="AAA"/>
    <property type="match status" value="1"/>
</dbReference>
<keyword evidence="7" id="KW-0406">Ion transport</keyword>
<dbReference type="InterPro" id="IPR017871">
    <property type="entry name" value="ABC_transporter-like_CS"/>
</dbReference>
<dbReference type="CDD" id="cd03259">
    <property type="entry name" value="ABC_Carb_Solutes_like"/>
    <property type="match status" value="1"/>
</dbReference>
<protein>
    <submittedName>
        <fullName evidence="10">ABC transporter ATP-binding protein</fullName>
    </submittedName>
</protein>
<dbReference type="GO" id="GO:0016020">
    <property type="term" value="C:membrane"/>
    <property type="evidence" value="ECO:0007669"/>
    <property type="project" value="InterPro"/>
</dbReference>
<dbReference type="InterPro" id="IPR015853">
    <property type="entry name" value="ABC_transpr_FbpC"/>
</dbReference>
<dbReference type="InterPro" id="IPR050093">
    <property type="entry name" value="ABC_SmlMolc_Importer"/>
</dbReference>
<evidence type="ECO:0000313" key="11">
    <source>
        <dbReference type="Proteomes" id="UP000515663"/>
    </source>
</evidence>
<accession>A0A7D7LUU8</accession>
<evidence type="ECO:0000256" key="4">
    <source>
        <dbReference type="ARBA" id="ARBA00022741"/>
    </source>
</evidence>
<evidence type="ECO:0000256" key="7">
    <source>
        <dbReference type="ARBA" id="ARBA00023065"/>
    </source>
</evidence>
<keyword evidence="4" id="KW-0547">Nucleotide-binding</keyword>
<evidence type="ECO:0000256" key="8">
    <source>
        <dbReference type="ARBA" id="ARBA00023136"/>
    </source>
</evidence>
<dbReference type="EMBL" id="CP059491">
    <property type="protein sequence ID" value="QMT00439.1"/>
    <property type="molecule type" value="Genomic_DNA"/>
</dbReference>
<dbReference type="SUPFAM" id="SSF52540">
    <property type="entry name" value="P-loop containing nucleoside triphosphate hydrolases"/>
    <property type="match status" value="1"/>
</dbReference>
<dbReference type="PANTHER" id="PTHR42781:SF4">
    <property type="entry name" value="SPERMIDINE_PUTRESCINE IMPORT ATP-BINDING PROTEIN POTA"/>
    <property type="match status" value="1"/>
</dbReference>
<evidence type="ECO:0000256" key="2">
    <source>
        <dbReference type="ARBA" id="ARBA00022475"/>
    </source>
</evidence>
<dbReference type="AlphaFoldDB" id="A0A7D7LUU8"/>
<feature type="domain" description="ABC transporter" evidence="9">
    <location>
        <begin position="13"/>
        <end position="244"/>
    </location>
</feature>
<dbReference type="InterPro" id="IPR027417">
    <property type="entry name" value="P-loop_NTPase"/>
</dbReference>
<evidence type="ECO:0000256" key="3">
    <source>
        <dbReference type="ARBA" id="ARBA00022496"/>
    </source>
</evidence>
<dbReference type="Proteomes" id="UP000515663">
    <property type="component" value="Chromosome"/>
</dbReference>
<dbReference type="InterPro" id="IPR003593">
    <property type="entry name" value="AAA+_ATPase"/>
</dbReference>
<evidence type="ECO:0000313" key="10">
    <source>
        <dbReference type="EMBL" id="QMT00439.1"/>
    </source>
</evidence>
<keyword evidence="8" id="KW-0472">Membrane</keyword>
<evidence type="ECO:0000259" key="9">
    <source>
        <dbReference type="PROSITE" id="PS50893"/>
    </source>
</evidence>
<sequence length="357" mass="37867">MTSQPGQQQHGVIEISDLVVSYGNEAVIDGLSWRAGGSGALVTAILGPSGCGKSTLIRAVAGLERPVRGSVRFDGADLAGVEVHRRDFGVVFQDGQLFGGSVASNIGYGLRMRRWSRRRIADRVTELLDVIGLPGYEKRPVDTLSGGQAQRVALARALAPHPRLLLLDEPLAALDRRLKDELAVQISEIVRASGVPTLVVTHDHAEAATMADEIAVMRNGAMVQTAAPAVLWRRPADEWTAQFLGATTIVDAQIRTGVADTVLGEIPLDLPDGSRRLGLRPESVEVYRAGGDPDSDSDSDSAGMDATVMLVAELPAGPRVRIDTVVGEIDAMATDSVAIGDRVRVRLVPERVAVIGS</sequence>
<keyword evidence="5 10" id="KW-0067">ATP-binding</keyword>
<organism evidence="10 11">
    <name type="scientific">Gordonia jinghuaiqii</name>
    <dbReference type="NCBI Taxonomy" id="2758710"/>
    <lineage>
        <taxon>Bacteria</taxon>
        <taxon>Bacillati</taxon>
        <taxon>Actinomycetota</taxon>
        <taxon>Actinomycetes</taxon>
        <taxon>Mycobacteriales</taxon>
        <taxon>Gordoniaceae</taxon>
        <taxon>Gordonia</taxon>
    </lineage>
</organism>
<evidence type="ECO:0000256" key="1">
    <source>
        <dbReference type="ARBA" id="ARBA00022448"/>
    </source>
</evidence>
<keyword evidence="11" id="KW-1185">Reference proteome</keyword>
<dbReference type="KEGG" id="gji:H1R19_16205"/>
<dbReference type="GO" id="GO:0005524">
    <property type="term" value="F:ATP binding"/>
    <property type="evidence" value="ECO:0007669"/>
    <property type="project" value="UniProtKB-KW"/>
</dbReference>
<dbReference type="GO" id="GO:0016887">
    <property type="term" value="F:ATP hydrolysis activity"/>
    <property type="evidence" value="ECO:0007669"/>
    <property type="project" value="InterPro"/>
</dbReference>
<dbReference type="Gene3D" id="3.40.50.300">
    <property type="entry name" value="P-loop containing nucleotide triphosphate hydrolases"/>
    <property type="match status" value="1"/>
</dbReference>
<gene>
    <name evidence="10" type="ORF">H1R19_16205</name>
</gene>
<dbReference type="Pfam" id="PF00005">
    <property type="entry name" value="ABC_tran"/>
    <property type="match status" value="1"/>
</dbReference>
<keyword evidence="6" id="KW-0408">Iron</keyword>
<evidence type="ECO:0000256" key="5">
    <source>
        <dbReference type="ARBA" id="ARBA00022840"/>
    </source>
</evidence>
<name>A0A7D7LUU8_9ACTN</name>
<keyword evidence="1" id="KW-0813">Transport</keyword>
<dbReference type="InterPro" id="IPR003439">
    <property type="entry name" value="ABC_transporter-like_ATP-bd"/>
</dbReference>
<reference evidence="11" key="1">
    <citation type="submission" date="2020-07" db="EMBL/GenBank/DDBJ databases">
        <title>novel species isolated from the respiratory tract of Marmot.</title>
        <authorList>
            <person name="Zhang G."/>
        </authorList>
    </citation>
    <scope>NUCLEOTIDE SEQUENCE [LARGE SCALE GENOMIC DNA]</scope>
    <source>
        <strain evidence="11">686</strain>
    </source>
</reference>
<dbReference type="PANTHER" id="PTHR42781">
    <property type="entry name" value="SPERMIDINE/PUTRESCINE IMPORT ATP-BINDING PROTEIN POTA"/>
    <property type="match status" value="1"/>
</dbReference>
<dbReference type="PROSITE" id="PS50893">
    <property type="entry name" value="ABC_TRANSPORTER_2"/>
    <property type="match status" value="1"/>
</dbReference>